<dbReference type="RefSeq" id="XP_024579098.1">
    <property type="nucleotide sequence ID" value="XM_024728641.1"/>
</dbReference>
<dbReference type="Proteomes" id="UP000054928">
    <property type="component" value="Unassembled WGS sequence"/>
</dbReference>
<evidence type="ECO:0000313" key="2">
    <source>
        <dbReference type="EMBL" id="CEG42729.1"/>
    </source>
</evidence>
<evidence type="ECO:0000256" key="1">
    <source>
        <dbReference type="SAM" id="SignalP"/>
    </source>
</evidence>
<name>A0A0P1ANA9_PLAHL</name>
<feature type="signal peptide" evidence="1">
    <location>
        <begin position="1"/>
        <end position="19"/>
    </location>
</feature>
<dbReference type="AlphaFoldDB" id="A0A0P1ANA9"/>
<reference evidence="3" key="1">
    <citation type="submission" date="2014-09" db="EMBL/GenBank/DDBJ databases">
        <authorList>
            <person name="Sharma Rahul"/>
            <person name="Thines Marco"/>
        </authorList>
    </citation>
    <scope>NUCLEOTIDE SEQUENCE [LARGE SCALE GENOMIC DNA]</scope>
</reference>
<dbReference type="OrthoDB" id="163943at2759"/>
<dbReference type="GeneID" id="36408036"/>
<feature type="chain" id="PRO_5006058794" evidence="1">
    <location>
        <begin position="20"/>
        <end position="204"/>
    </location>
</feature>
<sequence length="204" mass="22505">MKFYAFIASLLAAASGIAADASVHLRVNIMMKRAALNEQCEWINKAVRCDTGMFCQRKARNMGLCLKTEPGLNDQCGGNGASGSWSRTCSGSDTTCWQLSTAYSRCRNKSDVEKIKMNQAVDKRESAELYGRCRFEDGTKSCASGLQCVGDNNWSGTCMKKQANLFDQCAGQDIGSRWEASCPKDTICYQYDKNYSQCLPEAPK</sequence>
<keyword evidence="3" id="KW-1185">Reference proteome</keyword>
<protein>
    <submittedName>
        <fullName evidence="2">RxLR-like protein</fullName>
    </submittedName>
</protein>
<dbReference type="STRING" id="4781.A0A0P1ANA9"/>
<dbReference type="OMA" id="CCKDPGF"/>
<accession>A0A0P1ANA9</accession>
<organism evidence="2 3">
    <name type="scientific">Plasmopara halstedii</name>
    <name type="common">Downy mildew of sunflower</name>
    <dbReference type="NCBI Taxonomy" id="4781"/>
    <lineage>
        <taxon>Eukaryota</taxon>
        <taxon>Sar</taxon>
        <taxon>Stramenopiles</taxon>
        <taxon>Oomycota</taxon>
        <taxon>Peronosporomycetes</taxon>
        <taxon>Peronosporales</taxon>
        <taxon>Peronosporaceae</taxon>
        <taxon>Plasmopara</taxon>
    </lineage>
</organism>
<dbReference type="EMBL" id="CCYD01000645">
    <property type="protein sequence ID" value="CEG42729.1"/>
    <property type="molecule type" value="Genomic_DNA"/>
</dbReference>
<proteinExistence type="predicted"/>
<evidence type="ECO:0000313" key="3">
    <source>
        <dbReference type="Proteomes" id="UP000054928"/>
    </source>
</evidence>
<keyword evidence="1" id="KW-0732">Signal</keyword>